<evidence type="ECO:0000256" key="1">
    <source>
        <dbReference type="SAM" id="MobiDB-lite"/>
    </source>
</evidence>
<sequence length="111" mass="12332">MDSNAGSFDSSSETVNEIENHPDCRYMTPNAVVWRLPKGMKNDLVSNYPRSYVKNKSFPVDDAQMPLSTKPFPSKEMVTRQSSKSIQSVMIHTPEGSNNTTPSSCQCATCH</sequence>
<feature type="region of interest" description="Disordered" evidence="1">
    <location>
        <begin position="92"/>
        <end position="111"/>
    </location>
</feature>
<evidence type="ECO:0000313" key="3">
    <source>
        <dbReference type="Proteomes" id="UP000015106"/>
    </source>
</evidence>
<feature type="region of interest" description="Disordered" evidence="1">
    <location>
        <begin position="62"/>
        <end position="85"/>
    </location>
</feature>
<reference evidence="2" key="3">
    <citation type="submission" date="2022-06" db="UniProtKB">
        <authorList>
            <consortium name="EnsemblPlants"/>
        </authorList>
    </citation>
    <scope>IDENTIFICATION</scope>
</reference>
<reference evidence="3" key="1">
    <citation type="journal article" date="2013" name="Nature">
        <title>Draft genome of the wheat A-genome progenitor Triticum urartu.</title>
        <authorList>
            <person name="Ling H.Q."/>
            <person name="Zhao S."/>
            <person name="Liu D."/>
            <person name="Wang J."/>
            <person name="Sun H."/>
            <person name="Zhang C."/>
            <person name="Fan H."/>
            <person name="Li D."/>
            <person name="Dong L."/>
            <person name="Tao Y."/>
            <person name="Gao C."/>
            <person name="Wu H."/>
            <person name="Li Y."/>
            <person name="Cui Y."/>
            <person name="Guo X."/>
            <person name="Zheng S."/>
            <person name="Wang B."/>
            <person name="Yu K."/>
            <person name="Liang Q."/>
            <person name="Yang W."/>
            <person name="Lou X."/>
            <person name="Chen J."/>
            <person name="Feng M."/>
            <person name="Jian J."/>
            <person name="Zhang X."/>
            <person name="Luo G."/>
            <person name="Jiang Y."/>
            <person name="Liu J."/>
            <person name="Wang Z."/>
            <person name="Sha Y."/>
            <person name="Zhang B."/>
            <person name="Wu H."/>
            <person name="Tang D."/>
            <person name="Shen Q."/>
            <person name="Xue P."/>
            <person name="Zou S."/>
            <person name="Wang X."/>
            <person name="Liu X."/>
            <person name="Wang F."/>
            <person name="Yang Y."/>
            <person name="An X."/>
            <person name="Dong Z."/>
            <person name="Zhang K."/>
            <person name="Zhang X."/>
            <person name="Luo M.C."/>
            <person name="Dvorak J."/>
            <person name="Tong Y."/>
            <person name="Wang J."/>
            <person name="Yang H."/>
            <person name="Li Z."/>
            <person name="Wang D."/>
            <person name="Zhang A."/>
            <person name="Wang J."/>
        </authorList>
    </citation>
    <scope>NUCLEOTIDE SEQUENCE</scope>
    <source>
        <strain evidence="3">cv. G1812</strain>
    </source>
</reference>
<feature type="compositionally biased region" description="Polar residues" evidence="1">
    <location>
        <begin position="1"/>
        <end position="17"/>
    </location>
</feature>
<name>A0A8R7QVD3_TRIUA</name>
<feature type="region of interest" description="Disordered" evidence="1">
    <location>
        <begin position="1"/>
        <end position="22"/>
    </location>
</feature>
<dbReference type="Gramene" id="TuG1812G0600003556.01.T01">
    <property type="protein sequence ID" value="TuG1812G0600003556.01.T01"/>
    <property type="gene ID" value="TuG1812G0600003556.01"/>
</dbReference>
<dbReference type="AlphaFoldDB" id="A0A8R7QVD3"/>
<keyword evidence="3" id="KW-1185">Reference proteome</keyword>
<accession>A0A8R7QVD3</accession>
<evidence type="ECO:0000313" key="2">
    <source>
        <dbReference type="EnsemblPlants" id="TuG1812G0600003556.01.T01"/>
    </source>
</evidence>
<reference evidence="2" key="2">
    <citation type="submission" date="2018-03" db="EMBL/GenBank/DDBJ databases">
        <title>The Triticum urartu genome reveals the dynamic nature of wheat genome evolution.</title>
        <authorList>
            <person name="Ling H."/>
            <person name="Ma B."/>
            <person name="Shi X."/>
            <person name="Liu H."/>
            <person name="Dong L."/>
            <person name="Sun H."/>
            <person name="Cao Y."/>
            <person name="Gao Q."/>
            <person name="Zheng S."/>
            <person name="Li Y."/>
            <person name="Yu Y."/>
            <person name="Du H."/>
            <person name="Qi M."/>
            <person name="Li Y."/>
            <person name="Yu H."/>
            <person name="Cui Y."/>
            <person name="Wang N."/>
            <person name="Chen C."/>
            <person name="Wu H."/>
            <person name="Zhao Y."/>
            <person name="Zhang J."/>
            <person name="Li Y."/>
            <person name="Zhou W."/>
            <person name="Zhang B."/>
            <person name="Hu W."/>
            <person name="Eijk M."/>
            <person name="Tang J."/>
            <person name="Witsenboer H."/>
            <person name="Zhao S."/>
            <person name="Li Z."/>
            <person name="Zhang A."/>
            <person name="Wang D."/>
            <person name="Liang C."/>
        </authorList>
    </citation>
    <scope>NUCLEOTIDE SEQUENCE [LARGE SCALE GENOMIC DNA]</scope>
    <source>
        <strain evidence="2">cv. G1812</strain>
    </source>
</reference>
<dbReference type="Proteomes" id="UP000015106">
    <property type="component" value="Chromosome 6"/>
</dbReference>
<organism evidence="2 3">
    <name type="scientific">Triticum urartu</name>
    <name type="common">Red wild einkorn</name>
    <name type="synonym">Crithodium urartu</name>
    <dbReference type="NCBI Taxonomy" id="4572"/>
    <lineage>
        <taxon>Eukaryota</taxon>
        <taxon>Viridiplantae</taxon>
        <taxon>Streptophyta</taxon>
        <taxon>Embryophyta</taxon>
        <taxon>Tracheophyta</taxon>
        <taxon>Spermatophyta</taxon>
        <taxon>Magnoliopsida</taxon>
        <taxon>Liliopsida</taxon>
        <taxon>Poales</taxon>
        <taxon>Poaceae</taxon>
        <taxon>BOP clade</taxon>
        <taxon>Pooideae</taxon>
        <taxon>Triticodae</taxon>
        <taxon>Triticeae</taxon>
        <taxon>Triticinae</taxon>
        <taxon>Triticum</taxon>
    </lineage>
</organism>
<dbReference type="EnsemblPlants" id="TuG1812G0600003556.01.T01">
    <property type="protein sequence ID" value="TuG1812G0600003556.01.T01"/>
    <property type="gene ID" value="TuG1812G0600003556.01"/>
</dbReference>
<proteinExistence type="predicted"/>
<protein>
    <submittedName>
        <fullName evidence="2">Uncharacterized protein</fullName>
    </submittedName>
</protein>